<evidence type="ECO:0000313" key="1">
    <source>
        <dbReference type="EMBL" id="GMG84012.1"/>
    </source>
</evidence>
<proteinExistence type="predicted"/>
<organism evidence="1 2">
    <name type="scientific">Paralimibaculum aggregatum</name>
    <dbReference type="NCBI Taxonomy" id="3036245"/>
    <lineage>
        <taxon>Bacteria</taxon>
        <taxon>Pseudomonadati</taxon>
        <taxon>Pseudomonadota</taxon>
        <taxon>Alphaproteobacteria</taxon>
        <taxon>Rhodobacterales</taxon>
        <taxon>Paracoccaceae</taxon>
        <taxon>Paralimibaculum</taxon>
    </lineage>
</organism>
<keyword evidence="2" id="KW-1185">Reference proteome</keyword>
<dbReference type="RefSeq" id="WP_285672923.1">
    <property type="nucleotide sequence ID" value="NZ_BSYI01000028.1"/>
</dbReference>
<reference evidence="1 2" key="1">
    <citation type="submission" date="2023-04" db="EMBL/GenBank/DDBJ databases">
        <title>Marinoamorphus aggregata gen. nov., sp. Nov., isolate from tissue of brittle star Ophioplocus japonicus.</title>
        <authorList>
            <person name="Kawano K."/>
            <person name="Sawayama S."/>
            <person name="Nakagawa S."/>
        </authorList>
    </citation>
    <scope>NUCLEOTIDE SEQUENCE [LARGE SCALE GENOMIC DNA]</scope>
    <source>
        <strain evidence="1 2">NKW23</strain>
    </source>
</reference>
<dbReference type="PANTHER" id="PTHR39189:SF1">
    <property type="entry name" value="UPF0173 METAL-DEPENDENT HYDROLASE YTKL"/>
    <property type="match status" value="1"/>
</dbReference>
<evidence type="ECO:0000313" key="2">
    <source>
        <dbReference type="Proteomes" id="UP001239909"/>
    </source>
</evidence>
<gene>
    <name evidence="1" type="ORF">LNKW23_32260</name>
</gene>
<name>A0ABQ6LM35_9RHOB</name>
<comment type="caution">
    <text evidence="1">The sequence shown here is derived from an EMBL/GenBank/DDBJ whole genome shotgun (WGS) entry which is preliminary data.</text>
</comment>
<sequence>MGIDDGLTAWRFSSNHNRMLELQDAAPKDGPVELAFFASSAFRITTPAGITVMLDPWRNHPTGYWNWYFKDFPLTKVDIGVATHAHYDHDALNRLDASVLLDRPIGRYEVGDLAIRTIPDKHATDASYGTYDFNKINSYFNKQVLDPPNNCRSWDNNLVVVETGGLRILHWGDNRHNPPEDVWKRLGEIDILLMPVDDSQHVMGHPMVASVLERLAPKVVVPHHYYSWKVVQRQSTLLPVEKWLEGQPRVRRLEAATTTYTRETLPAETTVDYFGDNIAFDVDAWYRDDEVWD</sequence>
<dbReference type="EMBL" id="BSYI01000028">
    <property type="protein sequence ID" value="GMG84012.1"/>
    <property type="molecule type" value="Genomic_DNA"/>
</dbReference>
<dbReference type="Proteomes" id="UP001239909">
    <property type="component" value="Unassembled WGS sequence"/>
</dbReference>
<accession>A0ABQ6LM35</accession>
<evidence type="ECO:0008006" key="3">
    <source>
        <dbReference type="Google" id="ProtNLM"/>
    </source>
</evidence>
<dbReference type="InterPro" id="IPR036866">
    <property type="entry name" value="RibonucZ/Hydroxyglut_hydro"/>
</dbReference>
<dbReference type="SUPFAM" id="SSF56281">
    <property type="entry name" value="Metallo-hydrolase/oxidoreductase"/>
    <property type="match status" value="1"/>
</dbReference>
<protein>
    <recommendedName>
        <fullName evidence="3">MBL fold metallo-hydrolase</fullName>
    </recommendedName>
</protein>
<dbReference type="Pfam" id="PF13483">
    <property type="entry name" value="Lactamase_B_3"/>
    <property type="match status" value="1"/>
</dbReference>
<dbReference type="PANTHER" id="PTHR39189">
    <property type="entry name" value="UPF0173 METAL-DEPENDENT HYDROLASE YTKL"/>
    <property type="match status" value="1"/>
</dbReference>
<dbReference type="Gene3D" id="3.60.15.10">
    <property type="entry name" value="Ribonuclease Z/Hydroxyacylglutathione hydrolase-like"/>
    <property type="match status" value="1"/>
</dbReference>